<feature type="compositionally biased region" description="Acidic residues" evidence="6">
    <location>
        <begin position="127"/>
        <end position="137"/>
    </location>
</feature>
<organism evidence="7 8">
    <name type="scientific">Elsinoe australis</name>
    <dbReference type="NCBI Taxonomy" id="40998"/>
    <lineage>
        <taxon>Eukaryota</taxon>
        <taxon>Fungi</taxon>
        <taxon>Dikarya</taxon>
        <taxon>Ascomycota</taxon>
        <taxon>Pezizomycotina</taxon>
        <taxon>Dothideomycetes</taxon>
        <taxon>Dothideomycetidae</taxon>
        <taxon>Myriangiales</taxon>
        <taxon>Elsinoaceae</taxon>
        <taxon>Elsinoe</taxon>
    </lineage>
</organism>
<sequence length="155" mass="17750">MAIPKTASIPSEFQPRVSKGHDQDQVRNEAAGLVSVEVKGTRRWHLTQDGQGLERVFRFKTFKATWEFMNDVAAKCKEAKHHPEWMNIYNKTHIKWTTHNPSGLSSKDISMAQYCDEAASSRGEIDPSPEEQREDDDLFRSKHMEAPDCCSRRAT</sequence>
<evidence type="ECO:0000256" key="2">
    <source>
        <dbReference type="ARBA" id="ARBA00006472"/>
    </source>
</evidence>
<feature type="region of interest" description="Disordered" evidence="6">
    <location>
        <begin position="1"/>
        <end position="25"/>
    </location>
</feature>
<dbReference type="STRING" id="40998.A0A2P7Z712"/>
<evidence type="ECO:0000313" key="7">
    <source>
        <dbReference type="EMBL" id="PSK43991.1"/>
    </source>
</evidence>
<dbReference type="EMBL" id="NHZQ01000297">
    <property type="protein sequence ID" value="PSK43991.1"/>
    <property type="molecule type" value="Genomic_DNA"/>
</dbReference>
<dbReference type="AlphaFoldDB" id="A0A2P7Z712"/>
<evidence type="ECO:0000313" key="8">
    <source>
        <dbReference type="Proteomes" id="UP000243723"/>
    </source>
</evidence>
<dbReference type="GO" id="GO:0008124">
    <property type="term" value="F:4-alpha-hydroxytetrahydrobiopterin dehydratase activity"/>
    <property type="evidence" value="ECO:0007669"/>
    <property type="project" value="UniProtKB-EC"/>
</dbReference>
<name>A0A2P7Z712_9PEZI</name>
<dbReference type="SUPFAM" id="SSF55248">
    <property type="entry name" value="PCD-like"/>
    <property type="match status" value="1"/>
</dbReference>
<dbReference type="GO" id="GO:0006729">
    <property type="term" value="P:tetrahydrobiopterin biosynthetic process"/>
    <property type="evidence" value="ECO:0007669"/>
    <property type="project" value="InterPro"/>
</dbReference>
<evidence type="ECO:0000256" key="6">
    <source>
        <dbReference type="SAM" id="MobiDB-lite"/>
    </source>
</evidence>
<dbReference type="PANTHER" id="PTHR12599:SF0">
    <property type="entry name" value="PTERIN-4-ALPHA-CARBINOLAMINE DEHYDRATASE"/>
    <property type="match status" value="1"/>
</dbReference>
<comment type="similarity">
    <text evidence="2">Belongs to the pterin-4-alpha-carbinolamine dehydratase family.</text>
</comment>
<evidence type="ECO:0000256" key="1">
    <source>
        <dbReference type="ARBA" id="ARBA00001554"/>
    </source>
</evidence>
<gene>
    <name evidence="7" type="ORF">B9Z65_1708</name>
</gene>
<dbReference type="OrthoDB" id="277398at2759"/>
<dbReference type="InterPro" id="IPR036428">
    <property type="entry name" value="PCD_sf"/>
</dbReference>
<dbReference type="Proteomes" id="UP000243723">
    <property type="component" value="Unassembled WGS sequence"/>
</dbReference>
<evidence type="ECO:0000256" key="5">
    <source>
        <dbReference type="ARBA" id="ARBA00030497"/>
    </source>
</evidence>
<proteinExistence type="inferred from homology"/>
<dbReference type="CDD" id="cd00488">
    <property type="entry name" value="PCD_DCoH"/>
    <property type="match status" value="1"/>
</dbReference>
<evidence type="ECO:0000256" key="3">
    <source>
        <dbReference type="ARBA" id="ARBA00013252"/>
    </source>
</evidence>
<dbReference type="Pfam" id="PF01329">
    <property type="entry name" value="Pterin_4a"/>
    <property type="match status" value="1"/>
</dbReference>
<comment type="caution">
    <text evidence="7">The sequence shown here is derived from an EMBL/GenBank/DDBJ whole genome shotgun (WGS) entry which is preliminary data.</text>
</comment>
<dbReference type="EC" id="4.2.1.96" evidence="3"/>
<dbReference type="InterPro" id="IPR001533">
    <property type="entry name" value="Pterin_deHydtase"/>
</dbReference>
<dbReference type="Gene3D" id="3.30.1360.20">
    <property type="entry name" value="Transcriptional coactivator/pterin dehydratase"/>
    <property type="match status" value="1"/>
</dbReference>
<reference evidence="7 8" key="1">
    <citation type="submission" date="2017-05" db="EMBL/GenBank/DDBJ databases">
        <title>Draft genome sequence of Elsinoe australis.</title>
        <authorList>
            <person name="Cheng Q."/>
        </authorList>
    </citation>
    <scope>NUCLEOTIDE SEQUENCE [LARGE SCALE GENOMIC DNA]</scope>
    <source>
        <strain evidence="7 8">NL1</strain>
    </source>
</reference>
<dbReference type="PANTHER" id="PTHR12599">
    <property type="entry name" value="PTERIN-4-ALPHA-CARBINOLAMINE DEHYDRATASE"/>
    <property type="match status" value="1"/>
</dbReference>
<feature type="region of interest" description="Disordered" evidence="6">
    <location>
        <begin position="116"/>
        <end position="155"/>
    </location>
</feature>
<accession>A0A2P7Z712</accession>
<evidence type="ECO:0000256" key="4">
    <source>
        <dbReference type="ARBA" id="ARBA00023239"/>
    </source>
</evidence>
<comment type="catalytic activity">
    <reaction evidence="1">
        <text>(4aS,6R)-4a-hydroxy-L-erythro-5,6,7,8-tetrahydrobiopterin = (6R)-L-erythro-6,7-dihydrobiopterin + H2O</text>
        <dbReference type="Rhea" id="RHEA:11920"/>
        <dbReference type="ChEBI" id="CHEBI:15377"/>
        <dbReference type="ChEBI" id="CHEBI:15642"/>
        <dbReference type="ChEBI" id="CHEBI:43120"/>
        <dbReference type="EC" id="4.2.1.96"/>
    </reaction>
</comment>
<keyword evidence="4" id="KW-0456">Lyase</keyword>
<keyword evidence="8" id="KW-1185">Reference proteome</keyword>
<protein>
    <recommendedName>
        <fullName evidence="3">4a-hydroxytetrahydrobiopterin dehydratase</fullName>
        <ecNumber evidence="3">4.2.1.96</ecNumber>
    </recommendedName>
    <alternativeName>
        <fullName evidence="5">4-alpha-hydroxy-tetrahydropterin dehydratase</fullName>
    </alternativeName>
</protein>